<name>A0ACC0C0H3_CATRO</name>
<gene>
    <name evidence="1" type="ORF">M9H77_09340</name>
</gene>
<evidence type="ECO:0000313" key="1">
    <source>
        <dbReference type="EMBL" id="KAI5678390.1"/>
    </source>
</evidence>
<dbReference type="Proteomes" id="UP001060085">
    <property type="component" value="Linkage Group LG02"/>
</dbReference>
<evidence type="ECO:0000313" key="2">
    <source>
        <dbReference type="Proteomes" id="UP001060085"/>
    </source>
</evidence>
<reference evidence="2" key="1">
    <citation type="journal article" date="2023" name="Nat. Plants">
        <title>Single-cell RNA sequencing provides a high-resolution roadmap for understanding the multicellular compartmentation of specialized metabolism.</title>
        <authorList>
            <person name="Sun S."/>
            <person name="Shen X."/>
            <person name="Li Y."/>
            <person name="Li Y."/>
            <person name="Wang S."/>
            <person name="Li R."/>
            <person name="Zhang H."/>
            <person name="Shen G."/>
            <person name="Guo B."/>
            <person name="Wei J."/>
            <person name="Xu J."/>
            <person name="St-Pierre B."/>
            <person name="Chen S."/>
            <person name="Sun C."/>
        </authorList>
    </citation>
    <scope>NUCLEOTIDE SEQUENCE [LARGE SCALE GENOMIC DNA]</scope>
</reference>
<keyword evidence="2" id="KW-1185">Reference proteome</keyword>
<comment type="caution">
    <text evidence="1">The sequence shown here is derived from an EMBL/GenBank/DDBJ whole genome shotgun (WGS) entry which is preliminary data.</text>
</comment>
<accession>A0ACC0C0H3</accession>
<proteinExistence type="predicted"/>
<dbReference type="EMBL" id="CM044702">
    <property type="protein sequence ID" value="KAI5678390.1"/>
    <property type="molecule type" value="Genomic_DNA"/>
</dbReference>
<protein>
    <submittedName>
        <fullName evidence="1">Uncharacterized protein</fullName>
    </submittedName>
</protein>
<sequence length="186" mass="19922">MRDGGSGSGEGHKWFYFLHRASVEGQADLTERFSKSRHLEELHMHQIRDKKGQLTFHIINEILRDSTEGRGGSCSMGALMPNDLQLMATISGGLSRGQLYGAGTETAYLRAESSRAAASYLLYTPMPLMMDIVRATMAAIPLTSSSMTAVAGTSNARVSSSTSPPPSIDASSTIIVDPSSPHMAQS</sequence>
<organism evidence="1 2">
    <name type="scientific">Catharanthus roseus</name>
    <name type="common">Madagascar periwinkle</name>
    <name type="synonym">Vinca rosea</name>
    <dbReference type="NCBI Taxonomy" id="4058"/>
    <lineage>
        <taxon>Eukaryota</taxon>
        <taxon>Viridiplantae</taxon>
        <taxon>Streptophyta</taxon>
        <taxon>Embryophyta</taxon>
        <taxon>Tracheophyta</taxon>
        <taxon>Spermatophyta</taxon>
        <taxon>Magnoliopsida</taxon>
        <taxon>eudicotyledons</taxon>
        <taxon>Gunneridae</taxon>
        <taxon>Pentapetalae</taxon>
        <taxon>asterids</taxon>
        <taxon>lamiids</taxon>
        <taxon>Gentianales</taxon>
        <taxon>Apocynaceae</taxon>
        <taxon>Rauvolfioideae</taxon>
        <taxon>Vinceae</taxon>
        <taxon>Catharanthinae</taxon>
        <taxon>Catharanthus</taxon>
    </lineage>
</organism>